<evidence type="ECO:0000313" key="1">
    <source>
        <dbReference type="EMBL" id="CAF4720042.1"/>
    </source>
</evidence>
<gene>
    <name evidence="1" type="ORF">UJA718_LOCUS37202</name>
</gene>
<comment type="caution">
    <text evidence="1">The sequence shown here is derived from an EMBL/GenBank/DDBJ whole genome shotgun (WGS) entry which is preliminary data.</text>
</comment>
<dbReference type="AlphaFoldDB" id="A0A821JFY6"/>
<feature type="non-terminal residue" evidence="1">
    <location>
        <position position="1"/>
    </location>
</feature>
<keyword evidence="2" id="KW-1185">Reference proteome</keyword>
<dbReference type="EMBL" id="CAJOBP010036717">
    <property type="protein sequence ID" value="CAF4720042.1"/>
    <property type="molecule type" value="Genomic_DNA"/>
</dbReference>
<dbReference type="Proteomes" id="UP000663873">
    <property type="component" value="Unassembled WGS sequence"/>
</dbReference>
<reference evidence="1" key="1">
    <citation type="submission" date="2021-02" db="EMBL/GenBank/DDBJ databases">
        <authorList>
            <person name="Nowell W R."/>
        </authorList>
    </citation>
    <scope>NUCLEOTIDE SEQUENCE</scope>
</reference>
<proteinExistence type="predicted"/>
<accession>A0A821JFY6</accession>
<evidence type="ECO:0000313" key="2">
    <source>
        <dbReference type="Proteomes" id="UP000663873"/>
    </source>
</evidence>
<sequence length="73" mass="8016">SNIELVQNNRNLSFSLAKQDSTANIIHENPDGSLRSSESKSKIEIPIDRMKTPQKSAVIGTKISSDTVSMKTK</sequence>
<feature type="non-terminal residue" evidence="1">
    <location>
        <position position="73"/>
    </location>
</feature>
<name>A0A821JFY6_9BILA</name>
<organism evidence="1 2">
    <name type="scientific">Rotaria socialis</name>
    <dbReference type="NCBI Taxonomy" id="392032"/>
    <lineage>
        <taxon>Eukaryota</taxon>
        <taxon>Metazoa</taxon>
        <taxon>Spiralia</taxon>
        <taxon>Gnathifera</taxon>
        <taxon>Rotifera</taxon>
        <taxon>Eurotatoria</taxon>
        <taxon>Bdelloidea</taxon>
        <taxon>Philodinida</taxon>
        <taxon>Philodinidae</taxon>
        <taxon>Rotaria</taxon>
    </lineage>
</organism>
<protein>
    <submittedName>
        <fullName evidence="1">Uncharacterized protein</fullName>
    </submittedName>
</protein>